<dbReference type="AlphaFoldDB" id="A0AAD8BS27"/>
<dbReference type="Proteomes" id="UP001233172">
    <property type="component" value="Unassembled WGS sequence"/>
</dbReference>
<sequence>LTGFMEGLYQVYLVVPKSACWHLGGLLCDLMDEKFYWNNLILAVDSERSTRRVCVFLMGMSLGGGSDVHGFTSV</sequence>
<feature type="non-terminal residue" evidence="1">
    <location>
        <position position="1"/>
    </location>
</feature>
<proteinExistence type="predicted"/>
<evidence type="ECO:0000313" key="1">
    <source>
        <dbReference type="EMBL" id="KAK0059183.1"/>
    </source>
</evidence>
<reference evidence="1" key="2">
    <citation type="submission" date="2023-04" db="EMBL/GenBank/DDBJ databases">
        <authorList>
            <person name="Bu L."/>
            <person name="Lu L."/>
            <person name="Laidemitt M.R."/>
            <person name="Zhang S.M."/>
            <person name="Mutuku M."/>
            <person name="Mkoji G."/>
            <person name="Steinauer M."/>
            <person name="Loker E.S."/>
        </authorList>
    </citation>
    <scope>NUCLEOTIDE SEQUENCE</scope>
    <source>
        <strain evidence="1">KasaAsao</strain>
        <tissue evidence="1">Whole Snail</tissue>
    </source>
</reference>
<reference evidence="1" key="1">
    <citation type="journal article" date="2023" name="PLoS Negl. Trop. Dis.">
        <title>A genome sequence for Biomphalaria pfeifferi, the major vector snail for the human-infecting parasite Schistosoma mansoni.</title>
        <authorList>
            <person name="Bu L."/>
            <person name="Lu L."/>
            <person name="Laidemitt M.R."/>
            <person name="Zhang S.M."/>
            <person name="Mutuku M."/>
            <person name="Mkoji G."/>
            <person name="Steinauer M."/>
            <person name="Loker E.S."/>
        </authorList>
    </citation>
    <scope>NUCLEOTIDE SEQUENCE</scope>
    <source>
        <strain evidence="1">KasaAsao</strain>
    </source>
</reference>
<keyword evidence="2" id="KW-1185">Reference proteome</keyword>
<gene>
    <name evidence="1" type="ORF">Bpfe_011259</name>
</gene>
<protein>
    <submittedName>
        <fullName evidence="1">Uncharacterized protein</fullName>
    </submittedName>
</protein>
<dbReference type="EMBL" id="JASAOG010000043">
    <property type="protein sequence ID" value="KAK0059183.1"/>
    <property type="molecule type" value="Genomic_DNA"/>
</dbReference>
<evidence type="ECO:0000313" key="2">
    <source>
        <dbReference type="Proteomes" id="UP001233172"/>
    </source>
</evidence>
<name>A0AAD8BS27_BIOPF</name>
<accession>A0AAD8BS27</accession>
<comment type="caution">
    <text evidence="1">The sequence shown here is derived from an EMBL/GenBank/DDBJ whole genome shotgun (WGS) entry which is preliminary data.</text>
</comment>
<organism evidence="1 2">
    <name type="scientific">Biomphalaria pfeifferi</name>
    <name type="common">Bloodfluke planorb</name>
    <name type="synonym">Freshwater snail</name>
    <dbReference type="NCBI Taxonomy" id="112525"/>
    <lineage>
        <taxon>Eukaryota</taxon>
        <taxon>Metazoa</taxon>
        <taxon>Spiralia</taxon>
        <taxon>Lophotrochozoa</taxon>
        <taxon>Mollusca</taxon>
        <taxon>Gastropoda</taxon>
        <taxon>Heterobranchia</taxon>
        <taxon>Euthyneura</taxon>
        <taxon>Panpulmonata</taxon>
        <taxon>Hygrophila</taxon>
        <taxon>Lymnaeoidea</taxon>
        <taxon>Planorbidae</taxon>
        <taxon>Biomphalaria</taxon>
    </lineage>
</organism>